<name>A0A1J9P171_9EURO</name>
<evidence type="ECO:0000313" key="3">
    <source>
        <dbReference type="Proteomes" id="UP000242791"/>
    </source>
</evidence>
<accession>A0A1J9P171</accession>
<evidence type="ECO:0000313" key="2">
    <source>
        <dbReference type="EMBL" id="OJD10080.1"/>
    </source>
</evidence>
<dbReference type="EMBL" id="LGTZ01003161">
    <property type="protein sequence ID" value="OJD10080.1"/>
    <property type="molecule type" value="Genomic_DNA"/>
</dbReference>
<keyword evidence="3" id="KW-1185">Reference proteome</keyword>
<proteinExistence type="predicted"/>
<comment type="caution">
    <text evidence="2">The sequence shown here is derived from an EMBL/GenBank/DDBJ whole genome shotgun (WGS) entry which is preliminary data.</text>
</comment>
<dbReference type="STRING" id="1658174.A0A1J9P171"/>
<dbReference type="VEuPathDB" id="FungiDB:ACJ73_09946"/>
<dbReference type="AlphaFoldDB" id="A0A1J9P171"/>
<gene>
    <name evidence="2" type="ORF">ACJ73_09946</name>
</gene>
<reference evidence="2 3" key="1">
    <citation type="submission" date="2015-08" db="EMBL/GenBank/DDBJ databases">
        <title>Emmonsia species relationships and genome sequence.</title>
        <authorList>
            <person name="Cuomo C.A."/>
            <person name="Schwartz I.S."/>
            <person name="Kenyon C."/>
            <person name="De Hoog G.S."/>
            <person name="Govender N.P."/>
            <person name="Botha A."/>
            <person name="Moreno L."/>
            <person name="De Vries M."/>
            <person name="Munoz J.F."/>
            <person name="Stielow J.B."/>
        </authorList>
    </citation>
    <scope>NUCLEOTIDE SEQUENCE [LARGE SCALE GENOMIC DNA]</scope>
    <source>
        <strain evidence="2 3">EI222</strain>
    </source>
</reference>
<evidence type="ECO:0000256" key="1">
    <source>
        <dbReference type="SAM" id="MobiDB-lite"/>
    </source>
</evidence>
<dbReference type="Proteomes" id="UP000242791">
    <property type="component" value="Unassembled WGS sequence"/>
</dbReference>
<feature type="region of interest" description="Disordered" evidence="1">
    <location>
        <begin position="1"/>
        <end position="25"/>
    </location>
</feature>
<sequence>MRTVNINGNDHVIGSSRGQARPQGLTPGLPAETKYILLHTSHPLKKKDKEVLAVKDVRIQEYVSPATYICAYSGKSLETVEKLPFIFTAEEYPDSVVVHKELQDAASGSQSARTIDITLHSDAKGDFELKKTIANLADIDVDKVEGDGGKITVTVPPGALGAVAEIEAVRYIHEAHPPRLVNKIARNIIQGNGEIGSVAYKGAGQDE</sequence>
<organism evidence="2 3">
    <name type="scientific">Blastomyces percursus</name>
    <dbReference type="NCBI Taxonomy" id="1658174"/>
    <lineage>
        <taxon>Eukaryota</taxon>
        <taxon>Fungi</taxon>
        <taxon>Dikarya</taxon>
        <taxon>Ascomycota</taxon>
        <taxon>Pezizomycotina</taxon>
        <taxon>Eurotiomycetes</taxon>
        <taxon>Eurotiomycetidae</taxon>
        <taxon>Onygenales</taxon>
        <taxon>Ajellomycetaceae</taxon>
        <taxon>Blastomyces</taxon>
    </lineage>
</organism>
<protein>
    <submittedName>
        <fullName evidence="2">Uncharacterized protein</fullName>
    </submittedName>
</protein>